<reference evidence="1 2" key="1">
    <citation type="submission" date="2016-10" db="EMBL/GenBank/DDBJ databases">
        <authorList>
            <person name="Varghese N."/>
            <person name="Submissions S."/>
        </authorList>
    </citation>
    <scope>NUCLEOTIDE SEQUENCE [LARGE SCALE GENOMIC DNA]</scope>
    <source>
        <strain evidence="1 2">DSM 17835</strain>
    </source>
</reference>
<dbReference type="Proteomes" id="UP000182858">
    <property type="component" value="Chromosome I"/>
</dbReference>
<accession>A0ABY0P206</accession>
<evidence type="ECO:0000313" key="2">
    <source>
        <dbReference type="Proteomes" id="UP000182858"/>
    </source>
</evidence>
<gene>
    <name evidence="1" type="ORF">SAMN05216591_5759</name>
</gene>
<evidence type="ECO:0000313" key="1">
    <source>
        <dbReference type="EMBL" id="SDG34463.1"/>
    </source>
</evidence>
<keyword evidence="2" id="KW-1185">Reference proteome</keyword>
<proteinExistence type="predicted"/>
<sequence>MSDRTTPCRSELAREKTQDTAFIQETRVIVDGLREQARSYR</sequence>
<organism evidence="1 2">
    <name type="scientific">Pseudomonas extremaustralis</name>
    <dbReference type="NCBI Taxonomy" id="359110"/>
    <lineage>
        <taxon>Bacteria</taxon>
        <taxon>Pseudomonadati</taxon>
        <taxon>Pseudomonadota</taxon>
        <taxon>Gammaproteobacteria</taxon>
        <taxon>Pseudomonadales</taxon>
        <taxon>Pseudomonadaceae</taxon>
        <taxon>Pseudomonas</taxon>
    </lineage>
</organism>
<protein>
    <submittedName>
        <fullName evidence="1">Uncharacterized protein</fullName>
    </submittedName>
</protein>
<dbReference type="EMBL" id="LT629689">
    <property type="protein sequence ID" value="SDG34463.1"/>
    <property type="molecule type" value="Genomic_DNA"/>
</dbReference>
<name>A0ABY0P206_9PSED</name>